<dbReference type="PROSITE" id="PS51832">
    <property type="entry name" value="HD_GYP"/>
    <property type="match status" value="1"/>
</dbReference>
<evidence type="ECO:0000256" key="1">
    <source>
        <dbReference type="PROSITE-ProRule" id="PRU00169"/>
    </source>
</evidence>
<dbReference type="InterPro" id="IPR001789">
    <property type="entry name" value="Sig_transdc_resp-reg_receiver"/>
</dbReference>
<dbReference type="InterPro" id="IPR052020">
    <property type="entry name" value="Cyclic_di-GMP/3'3'-cGAMP_PDE"/>
</dbReference>
<dbReference type="EMBL" id="JBHSGU010000005">
    <property type="protein sequence ID" value="MFC4701208.1"/>
    <property type="molecule type" value="Genomic_DNA"/>
</dbReference>
<dbReference type="SUPFAM" id="SSF109604">
    <property type="entry name" value="HD-domain/PDEase-like"/>
    <property type="match status" value="1"/>
</dbReference>
<protein>
    <submittedName>
        <fullName evidence="5">HD domain-containing phosphohydrolase</fullName>
    </submittedName>
</protein>
<dbReference type="SUPFAM" id="SSF52172">
    <property type="entry name" value="CheY-like"/>
    <property type="match status" value="1"/>
</dbReference>
<name>A0ABV9M0I5_9ALTE</name>
<keyword evidence="1" id="KW-0597">Phosphoprotein</keyword>
<dbReference type="PROSITE" id="PS50110">
    <property type="entry name" value="RESPONSE_REGULATORY"/>
    <property type="match status" value="1"/>
</dbReference>
<gene>
    <name evidence="5" type="ORF">ACFO4O_13630</name>
</gene>
<feature type="domain" description="HD-GYP" evidence="4">
    <location>
        <begin position="169"/>
        <end position="365"/>
    </location>
</feature>
<sequence>MAEKHTILFIDDESSILRAMKRVFHGERYKLVLADDGHKALAFMKQQEVHVVVSDMKMPKMSGADFLQQVATLYPETYRIVLSGYADVKTTLSAVNQGKVHRFMQKPWDNEDMIAAVDQGIERFKLHAQRDELQHKLTLQNQKLKEVNQSLEARVEQRTLQIKAALNRAEQSAQSTRKVVYNMISTLPSINGGLGKRVGQLAEKIAVQLGLEKKLISDIAYAGLIHQIGMLDADAKVHNTPFSELNPNQQDKYMNQGSQALLILSPSQALQSVADIVSNQFEFVNGKGYPRHIQEDEIPIGAKILSVARDYFRYQAGLIEQEKSDAKTAAQKINNFVGLRYSREVVDALIKVTSKQVDTGPSDGLRTSDLKPGMVLKESLFNDKDILILPQDHVLDEASISKLQTLEKRFDFILHVQIKV</sequence>
<dbReference type="Gene3D" id="1.10.3210.10">
    <property type="entry name" value="Hypothetical protein af1432"/>
    <property type="match status" value="1"/>
</dbReference>
<evidence type="ECO:0000259" key="3">
    <source>
        <dbReference type="PROSITE" id="PS50110"/>
    </source>
</evidence>
<dbReference type="Pfam" id="PF13487">
    <property type="entry name" value="HD_5"/>
    <property type="match status" value="1"/>
</dbReference>
<dbReference type="InterPro" id="IPR011006">
    <property type="entry name" value="CheY-like_superfamily"/>
</dbReference>
<dbReference type="RefSeq" id="WP_382409426.1">
    <property type="nucleotide sequence ID" value="NZ_JBHSGU010000005.1"/>
</dbReference>
<reference evidence="6" key="1">
    <citation type="journal article" date="2019" name="Int. J. Syst. Evol. Microbiol.">
        <title>The Global Catalogue of Microorganisms (GCM) 10K type strain sequencing project: providing services to taxonomists for standard genome sequencing and annotation.</title>
        <authorList>
            <consortium name="The Broad Institute Genomics Platform"/>
            <consortium name="The Broad Institute Genome Sequencing Center for Infectious Disease"/>
            <person name="Wu L."/>
            <person name="Ma J."/>
        </authorList>
    </citation>
    <scope>NUCLEOTIDE SEQUENCE [LARGE SCALE GENOMIC DNA]</scope>
    <source>
        <strain evidence="6">KACC 12507</strain>
    </source>
</reference>
<dbReference type="PANTHER" id="PTHR45228:SF8">
    <property type="entry name" value="TWO-COMPONENT RESPONSE REGULATOR-RELATED"/>
    <property type="match status" value="1"/>
</dbReference>
<comment type="caution">
    <text evidence="5">The sequence shown here is derived from an EMBL/GenBank/DDBJ whole genome shotgun (WGS) entry which is preliminary data.</text>
</comment>
<feature type="modified residue" description="4-aspartylphosphate" evidence="1">
    <location>
        <position position="55"/>
    </location>
</feature>
<feature type="coiled-coil region" evidence="2">
    <location>
        <begin position="130"/>
        <end position="168"/>
    </location>
</feature>
<evidence type="ECO:0000259" key="4">
    <source>
        <dbReference type="PROSITE" id="PS51832"/>
    </source>
</evidence>
<proteinExistence type="predicted"/>
<keyword evidence="6" id="KW-1185">Reference proteome</keyword>
<dbReference type="PANTHER" id="PTHR45228">
    <property type="entry name" value="CYCLIC DI-GMP PHOSPHODIESTERASE TM_0186-RELATED"/>
    <property type="match status" value="1"/>
</dbReference>
<feature type="domain" description="Response regulatory" evidence="3">
    <location>
        <begin position="6"/>
        <end position="121"/>
    </location>
</feature>
<evidence type="ECO:0000313" key="6">
    <source>
        <dbReference type="Proteomes" id="UP001595897"/>
    </source>
</evidence>
<evidence type="ECO:0000256" key="2">
    <source>
        <dbReference type="SAM" id="Coils"/>
    </source>
</evidence>
<accession>A0ABV9M0I5</accession>
<dbReference type="SMART" id="SM00448">
    <property type="entry name" value="REC"/>
    <property type="match status" value="1"/>
</dbReference>
<dbReference type="Pfam" id="PF00072">
    <property type="entry name" value="Response_reg"/>
    <property type="match status" value="1"/>
</dbReference>
<keyword evidence="2" id="KW-0175">Coiled coil</keyword>
<dbReference type="CDD" id="cd17569">
    <property type="entry name" value="REC_HupR-like"/>
    <property type="match status" value="1"/>
</dbReference>
<dbReference type="Gene3D" id="3.40.50.2300">
    <property type="match status" value="1"/>
</dbReference>
<organism evidence="5 6">
    <name type="scientific">Glaciecola siphonariae</name>
    <dbReference type="NCBI Taxonomy" id="521012"/>
    <lineage>
        <taxon>Bacteria</taxon>
        <taxon>Pseudomonadati</taxon>
        <taxon>Pseudomonadota</taxon>
        <taxon>Gammaproteobacteria</taxon>
        <taxon>Alteromonadales</taxon>
        <taxon>Alteromonadaceae</taxon>
        <taxon>Glaciecola</taxon>
    </lineage>
</organism>
<dbReference type="Proteomes" id="UP001595897">
    <property type="component" value="Unassembled WGS sequence"/>
</dbReference>
<evidence type="ECO:0000313" key="5">
    <source>
        <dbReference type="EMBL" id="MFC4701208.1"/>
    </source>
</evidence>
<dbReference type="InterPro" id="IPR037522">
    <property type="entry name" value="HD_GYP_dom"/>
</dbReference>